<dbReference type="SUPFAM" id="SSF47473">
    <property type="entry name" value="EF-hand"/>
    <property type="match status" value="1"/>
</dbReference>
<reference evidence="13" key="1">
    <citation type="submission" date="2020-12" db="EMBL/GenBank/DDBJ databases">
        <authorList>
            <consortium name="Molecular Ecology Group"/>
        </authorList>
    </citation>
    <scope>NUCLEOTIDE SEQUENCE</scope>
    <source>
        <strain evidence="13">TBG_1078</strain>
    </source>
</reference>
<dbReference type="InterPro" id="IPR018247">
    <property type="entry name" value="EF_Hand_1_Ca_BS"/>
</dbReference>
<keyword evidence="14" id="KW-1185">Reference proteome</keyword>
<dbReference type="InterPro" id="IPR002048">
    <property type="entry name" value="EF_hand_dom"/>
</dbReference>
<evidence type="ECO:0000256" key="8">
    <source>
        <dbReference type="ARBA" id="ARBA00039437"/>
    </source>
</evidence>
<evidence type="ECO:0000256" key="5">
    <source>
        <dbReference type="ARBA" id="ARBA00022737"/>
    </source>
</evidence>
<proteinExistence type="predicted"/>
<dbReference type="InterPro" id="IPR039959">
    <property type="entry name" value="Fimbrin/Plastin"/>
</dbReference>
<feature type="domain" description="EF-hand" evidence="12">
    <location>
        <begin position="52"/>
        <end position="87"/>
    </location>
</feature>
<feature type="domain" description="Calponin-homology (CH)" evidence="11">
    <location>
        <begin position="267"/>
        <end position="378"/>
    </location>
</feature>
<dbReference type="GO" id="GO:0051017">
    <property type="term" value="P:actin filament bundle assembly"/>
    <property type="evidence" value="ECO:0007669"/>
    <property type="project" value="InterPro"/>
</dbReference>
<dbReference type="Pfam" id="PF00307">
    <property type="entry name" value="CH"/>
    <property type="match status" value="4"/>
</dbReference>
<dbReference type="GO" id="GO:0005737">
    <property type="term" value="C:cytoplasm"/>
    <property type="evidence" value="ECO:0007669"/>
    <property type="project" value="UniProtKB-SubCell"/>
</dbReference>
<feature type="domain" description="Calponin-homology (CH)" evidence="11">
    <location>
        <begin position="123"/>
        <end position="239"/>
    </location>
</feature>
<evidence type="ECO:0000259" key="12">
    <source>
        <dbReference type="PROSITE" id="PS50222"/>
    </source>
</evidence>
<dbReference type="InterPro" id="IPR036872">
    <property type="entry name" value="CH_dom_sf"/>
</dbReference>
<keyword evidence="2" id="KW-0963">Cytoplasm</keyword>
<dbReference type="FunFam" id="1.10.418.10:FF:000014">
    <property type="entry name" value="Plastin-3 isoform 1"/>
    <property type="match status" value="1"/>
</dbReference>
<dbReference type="InterPro" id="IPR001715">
    <property type="entry name" value="CH_dom"/>
</dbReference>
<dbReference type="PROSITE" id="PS00018">
    <property type="entry name" value="EF_HAND_1"/>
    <property type="match status" value="2"/>
</dbReference>
<dbReference type="Gene3D" id="1.10.418.10">
    <property type="entry name" value="Calponin-like domain"/>
    <property type="match status" value="4"/>
</dbReference>
<keyword evidence="3" id="KW-0597">Phosphoprotein</keyword>
<dbReference type="SMART" id="SM00054">
    <property type="entry name" value="EFh"/>
    <property type="match status" value="2"/>
</dbReference>
<keyword evidence="7" id="KW-0009">Actin-binding</keyword>
<evidence type="ECO:0000256" key="6">
    <source>
        <dbReference type="ARBA" id="ARBA00022837"/>
    </source>
</evidence>
<sequence length="630" mass="70666">MEEMATTQISKDELDELKEAFAKVDLNSNGFICDYELHELFKEANMPLPGYKVREIIQKLMLDGDRNKDGKISFDEFVYIFQEVKSSDIAKTFRKAINRKEGICALGGTSELSSEGTQHSYSEEEKYAFVNWINKALENDPDCRHVIPMNPNTDDLFKAVGDGIVLCKMINLSVPDTIDERAINKKKLTPFIIQENLNLALNSASAIGCHVVNISAEDLRAGKPHLVLGLLWQIIKIGLFADVELSGNEALAALLRDGETLEELMKLSPEELLLRWANFHLENSGWQKINNFSADIKDSKAYFYLLNQIAPKGQKEGEPRIDINMSGFNETDDLKRAESMLQQADKLGCRQFVTPADVVSGNPKLNLAFVANLFNKYPALTKLENQDIDWTLLEGETREERTSRNWMNSLGVNPHVNHLYADLQDALVILQLYERIKVPVDWNKVNKPPYPKLGANMKKLGNCNYAVELGKHPAKFSLVGIGGQDLNDGNQMLTLALVWQLMRRYTLNVLEDLGDGQKANDDIIVSWVNRTLAEAGKSTSIQSFKDKTISSSLAVVDLIDAIQPGCINYDLVKSGNLTEDDKHNNAKYAVSMARRIGARVYALPEDLVEVKPKMVMTVFACLMGRGMKRV</sequence>
<dbReference type="FunFam" id="1.10.418.10:FF:000010">
    <property type="entry name" value="Plastin-3 isoform 1"/>
    <property type="match status" value="1"/>
</dbReference>
<dbReference type="InterPro" id="IPR001589">
    <property type="entry name" value="Actinin_actin-bd_CS"/>
</dbReference>
<dbReference type="InterPro" id="IPR011992">
    <property type="entry name" value="EF-hand-dom_pair"/>
</dbReference>
<dbReference type="PROSITE" id="PS00020">
    <property type="entry name" value="ACTININ_2"/>
    <property type="match status" value="2"/>
</dbReference>
<feature type="domain" description="EF-hand" evidence="12">
    <location>
        <begin position="12"/>
        <end position="47"/>
    </location>
</feature>
<dbReference type="PROSITE" id="PS50222">
    <property type="entry name" value="EF_HAND_2"/>
    <property type="match status" value="2"/>
</dbReference>
<evidence type="ECO:0000256" key="4">
    <source>
        <dbReference type="ARBA" id="ARBA00022723"/>
    </source>
</evidence>
<evidence type="ECO:0000256" key="7">
    <source>
        <dbReference type="ARBA" id="ARBA00023203"/>
    </source>
</evidence>
<dbReference type="CDD" id="cd21334">
    <property type="entry name" value="CH_PLS3_rpt4"/>
    <property type="match status" value="1"/>
</dbReference>
<evidence type="ECO:0000256" key="1">
    <source>
        <dbReference type="ARBA" id="ARBA00004496"/>
    </source>
</evidence>
<dbReference type="Proteomes" id="UP000645828">
    <property type="component" value="Unassembled WGS sequence"/>
</dbReference>
<name>A0A811ZQB3_NYCPR</name>
<evidence type="ECO:0000313" key="13">
    <source>
        <dbReference type="EMBL" id="CAD7691228.1"/>
    </source>
</evidence>
<dbReference type="Gene3D" id="1.10.238.10">
    <property type="entry name" value="EF-hand"/>
    <property type="match status" value="1"/>
</dbReference>
<dbReference type="GO" id="GO:0051639">
    <property type="term" value="P:actin filament network formation"/>
    <property type="evidence" value="ECO:0007669"/>
    <property type="project" value="TreeGrafter"/>
</dbReference>
<dbReference type="CDD" id="cd21328">
    <property type="entry name" value="CH_PLS3_rpt2"/>
    <property type="match status" value="1"/>
</dbReference>
<evidence type="ECO:0000256" key="2">
    <source>
        <dbReference type="ARBA" id="ARBA00022490"/>
    </source>
</evidence>
<dbReference type="GO" id="GO:0032432">
    <property type="term" value="C:actin filament bundle"/>
    <property type="evidence" value="ECO:0007669"/>
    <property type="project" value="TreeGrafter"/>
</dbReference>
<accession>A0A811ZQB3</accession>
<dbReference type="GO" id="GO:0051015">
    <property type="term" value="F:actin filament binding"/>
    <property type="evidence" value="ECO:0007669"/>
    <property type="project" value="InterPro"/>
</dbReference>
<dbReference type="SMART" id="SM00033">
    <property type="entry name" value="CH"/>
    <property type="match status" value="4"/>
</dbReference>
<organism evidence="13 14">
    <name type="scientific">Nyctereutes procyonoides</name>
    <name type="common">Raccoon dog</name>
    <name type="synonym">Canis procyonoides</name>
    <dbReference type="NCBI Taxonomy" id="34880"/>
    <lineage>
        <taxon>Eukaryota</taxon>
        <taxon>Metazoa</taxon>
        <taxon>Chordata</taxon>
        <taxon>Craniata</taxon>
        <taxon>Vertebrata</taxon>
        <taxon>Euteleostomi</taxon>
        <taxon>Mammalia</taxon>
        <taxon>Eutheria</taxon>
        <taxon>Laurasiatheria</taxon>
        <taxon>Carnivora</taxon>
        <taxon>Caniformia</taxon>
        <taxon>Canidae</taxon>
        <taxon>Nyctereutes</taxon>
    </lineage>
</organism>
<evidence type="ECO:0000256" key="3">
    <source>
        <dbReference type="ARBA" id="ARBA00022553"/>
    </source>
</evidence>
<dbReference type="EMBL" id="CAJHUB010000774">
    <property type="protein sequence ID" value="CAD7691228.1"/>
    <property type="molecule type" value="Genomic_DNA"/>
</dbReference>
<dbReference type="CDD" id="cd21292">
    <property type="entry name" value="CH_PLS_rpt1"/>
    <property type="match status" value="1"/>
</dbReference>
<feature type="domain" description="Calponin-homology (CH)" evidence="11">
    <location>
        <begin position="397"/>
        <end position="506"/>
    </location>
</feature>
<protein>
    <recommendedName>
        <fullName evidence="8">Plastin-3</fullName>
    </recommendedName>
    <alternativeName>
        <fullName evidence="9">T-plastin</fullName>
    </alternativeName>
</protein>
<dbReference type="FunFam" id="1.10.418.10:FF:000012">
    <property type="entry name" value="Plastin-3 isoform 1"/>
    <property type="match status" value="1"/>
</dbReference>
<dbReference type="GO" id="GO:0005884">
    <property type="term" value="C:actin filament"/>
    <property type="evidence" value="ECO:0007669"/>
    <property type="project" value="TreeGrafter"/>
</dbReference>
<gene>
    <name evidence="13" type="ORF">NYPRO_LOCUS24022</name>
</gene>
<dbReference type="FunFam" id="1.10.238.10:FF:000059">
    <property type="entry name" value="Plastin 1"/>
    <property type="match status" value="1"/>
</dbReference>
<evidence type="ECO:0000313" key="14">
    <source>
        <dbReference type="Proteomes" id="UP000645828"/>
    </source>
</evidence>
<dbReference type="PANTHER" id="PTHR19961">
    <property type="entry name" value="FIMBRIN/PLASTIN"/>
    <property type="match status" value="1"/>
</dbReference>
<keyword evidence="5" id="KW-0677">Repeat</keyword>
<comment type="subcellular location">
    <subcellularLocation>
        <location evidence="1">Cytoplasm</location>
    </subcellularLocation>
</comment>
<dbReference type="GO" id="GO:0005509">
    <property type="term" value="F:calcium ion binding"/>
    <property type="evidence" value="ECO:0007669"/>
    <property type="project" value="InterPro"/>
</dbReference>
<dbReference type="SUPFAM" id="SSF47576">
    <property type="entry name" value="Calponin-homology domain, CH-domain"/>
    <property type="match status" value="1"/>
</dbReference>
<keyword evidence="4" id="KW-0479">Metal-binding</keyword>
<evidence type="ECO:0000259" key="11">
    <source>
        <dbReference type="PROSITE" id="PS50021"/>
    </source>
</evidence>
<evidence type="ECO:0000256" key="10">
    <source>
        <dbReference type="ARBA" id="ARBA00044724"/>
    </source>
</evidence>
<dbReference type="Pfam" id="PF13499">
    <property type="entry name" value="EF-hand_7"/>
    <property type="match status" value="1"/>
</dbReference>
<dbReference type="FunFam" id="1.10.418.10:FF:000025">
    <property type="entry name" value="Plastin-3 isoform 1"/>
    <property type="match status" value="1"/>
</dbReference>
<dbReference type="CDD" id="cd00051">
    <property type="entry name" value="EFh"/>
    <property type="match status" value="1"/>
</dbReference>
<dbReference type="AlphaFoldDB" id="A0A811ZQB3"/>
<comment type="caution">
    <text evidence="13">The sequence shown here is derived from an EMBL/GenBank/DDBJ whole genome shotgun (WGS) entry which is preliminary data.</text>
</comment>
<dbReference type="PROSITE" id="PS50021">
    <property type="entry name" value="CH"/>
    <property type="match status" value="4"/>
</dbReference>
<comment type="function">
    <text evidence="10">Actin-bundling protein.</text>
</comment>
<keyword evidence="6" id="KW-0106">Calcium</keyword>
<dbReference type="PANTHER" id="PTHR19961:SF32">
    <property type="entry name" value="PLASTIN-3"/>
    <property type="match status" value="1"/>
</dbReference>
<feature type="domain" description="Calponin-homology (CH)" evidence="11">
    <location>
        <begin position="518"/>
        <end position="627"/>
    </location>
</feature>
<evidence type="ECO:0000256" key="9">
    <source>
        <dbReference type="ARBA" id="ARBA00041485"/>
    </source>
</evidence>